<dbReference type="SUPFAM" id="SSF52540">
    <property type="entry name" value="P-loop containing nucleoside triphosphate hydrolases"/>
    <property type="match status" value="1"/>
</dbReference>
<dbReference type="AlphaFoldDB" id="A0A0F9LWK0"/>
<name>A0A0F9LWK0_9ZZZZ</name>
<gene>
    <name evidence="1" type="ORF">LCGC14_1457730</name>
</gene>
<proteinExistence type="predicted"/>
<comment type="caution">
    <text evidence="1">The sequence shown here is derived from an EMBL/GenBank/DDBJ whole genome shotgun (WGS) entry which is preliminary data.</text>
</comment>
<dbReference type="InterPro" id="IPR027417">
    <property type="entry name" value="P-loop_NTPase"/>
</dbReference>
<protein>
    <submittedName>
        <fullName evidence="1">Uncharacterized protein</fullName>
    </submittedName>
</protein>
<reference evidence="1" key="1">
    <citation type="journal article" date="2015" name="Nature">
        <title>Complex archaea that bridge the gap between prokaryotes and eukaryotes.</title>
        <authorList>
            <person name="Spang A."/>
            <person name="Saw J.H."/>
            <person name="Jorgensen S.L."/>
            <person name="Zaremba-Niedzwiedzka K."/>
            <person name="Martijn J."/>
            <person name="Lind A.E."/>
            <person name="van Eijk R."/>
            <person name="Schleper C."/>
            <person name="Guy L."/>
            <person name="Ettema T.J."/>
        </authorList>
    </citation>
    <scope>NUCLEOTIDE SEQUENCE</scope>
</reference>
<sequence length="152" mass="16903">MYRPISGCQSRCYIVNEAHGLTKEQVRKLLKITEAPYLNENMTWIFTTTLEGQVTFEDGKQDAGPLLSRCMDLELKESDAEIPMAMRLKNIAVAENLDSQEQELPAYLTLLTECKSNMRAAIQQIERGVMLRTDVATSADAAETTPESAATA</sequence>
<organism evidence="1">
    <name type="scientific">marine sediment metagenome</name>
    <dbReference type="NCBI Taxonomy" id="412755"/>
    <lineage>
        <taxon>unclassified sequences</taxon>
        <taxon>metagenomes</taxon>
        <taxon>ecological metagenomes</taxon>
    </lineage>
</organism>
<dbReference type="Gene3D" id="3.40.50.300">
    <property type="entry name" value="P-loop containing nucleotide triphosphate hydrolases"/>
    <property type="match status" value="1"/>
</dbReference>
<accession>A0A0F9LWK0</accession>
<dbReference type="EMBL" id="LAZR01010114">
    <property type="protein sequence ID" value="KKM68745.1"/>
    <property type="molecule type" value="Genomic_DNA"/>
</dbReference>
<evidence type="ECO:0000313" key="1">
    <source>
        <dbReference type="EMBL" id="KKM68745.1"/>
    </source>
</evidence>